<dbReference type="Proteomes" id="UP001607303">
    <property type="component" value="Unassembled WGS sequence"/>
</dbReference>
<accession>A0ABD2BP38</accession>
<sequence>MLSSCGLMCTSAQQMWKGKSGLCCPGPKEEDEDEEDEEEEEEEEEDDDEDDEGEKKRKRERERGHQEKRYELEQNIGVKEEIRAIKLRCGGTCHGPHEK</sequence>
<evidence type="ECO:0000256" key="1">
    <source>
        <dbReference type="SAM" id="MobiDB-lite"/>
    </source>
</evidence>
<keyword evidence="3" id="KW-1185">Reference proteome</keyword>
<name>A0ABD2BP38_VESMC</name>
<reference evidence="2 3" key="1">
    <citation type="journal article" date="2024" name="Ann. Entomol. Soc. Am.">
        <title>Genomic analyses of the southern and eastern yellowjacket wasps (Hymenoptera: Vespidae) reveal evolutionary signatures of social life.</title>
        <authorList>
            <person name="Catto M.A."/>
            <person name="Caine P.B."/>
            <person name="Orr S.E."/>
            <person name="Hunt B.G."/>
            <person name="Goodisman M.A.D."/>
        </authorList>
    </citation>
    <scope>NUCLEOTIDE SEQUENCE [LARGE SCALE GENOMIC DNA]</scope>
    <source>
        <strain evidence="2">232</strain>
        <tissue evidence="2">Head and thorax</tissue>
    </source>
</reference>
<organism evidence="2 3">
    <name type="scientific">Vespula maculifrons</name>
    <name type="common">Eastern yellow jacket</name>
    <name type="synonym">Wasp</name>
    <dbReference type="NCBI Taxonomy" id="7453"/>
    <lineage>
        <taxon>Eukaryota</taxon>
        <taxon>Metazoa</taxon>
        <taxon>Ecdysozoa</taxon>
        <taxon>Arthropoda</taxon>
        <taxon>Hexapoda</taxon>
        <taxon>Insecta</taxon>
        <taxon>Pterygota</taxon>
        <taxon>Neoptera</taxon>
        <taxon>Endopterygota</taxon>
        <taxon>Hymenoptera</taxon>
        <taxon>Apocrita</taxon>
        <taxon>Aculeata</taxon>
        <taxon>Vespoidea</taxon>
        <taxon>Vespidae</taxon>
        <taxon>Vespinae</taxon>
        <taxon>Vespula</taxon>
    </lineage>
</organism>
<dbReference type="EMBL" id="JAYRBN010000071">
    <property type="protein sequence ID" value="KAL2734551.1"/>
    <property type="molecule type" value="Genomic_DNA"/>
</dbReference>
<protein>
    <submittedName>
        <fullName evidence="2">Uncharacterized protein</fullName>
    </submittedName>
</protein>
<feature type="region of interest" description="Disordered" evidence="1">
    <location>
        <begin position="16"/>
        <end position="72"/>
    </location>
</feature>
<evidence type="ECO:0000313" key="3">
    <source>
        <dbReference type="Proteomes" id="UP001607303"/>
    </source>
</evidence>
<comment type="caution">
    <text evidence="2">The sequence shown here is derived from an EMBL/GenBank/DDBJ whole genome shotgun (WGS) entry which is preliminary data.</text>
</comment>
<evidence type="ECO:0000313" key="2">
    <source>
        <dbReference type="EMBL" id="KAL2734551.1"/>
    </source>
</evidence>
<gene>
    <name evidence="2" type="ORF">V1477_013728</name>
</gene>
<feature type="compositionally biased region" description="Acidic residues" evidence="1">
    <location>
        <begin position="29"/>
        <end position="52"/>
    </location>
</feature>
<proteinExistence type="predicted"/>
<feature type="compositionally biased region" description="Basic and acidic residues" evidence="1">
    <location>
        <begin position="61"/>
        <end position="72"/>
    </location>
</feature>
<dbReference type="AlphaFoldDB" id="A0ABD2BP38"/>